<keyword evidence="3" id="KW-0964">Secreted</keyword>
<dbReference type="GO" id="GO:0005198">
    <property type="term" value="F:structural molecule activity"/>
    <property type="evidence" value="ECO:0007669"/>
    <property type="project" value="UniProtKB-UniRule"/>
</dbReference>
<dbReference type="InterPro" id="IPR046358">
    <property type="entry name" value="Flagellin_C"/>
</dbReference>
<comment type="subcellular location">
    <subcellularLocation>
        <location evidence="3">Secreted</location>
    </subcellularLocation>
    <subcellularLocation>
        <location evidence="3">Bacterial flagellum</location>
    </subcellularLocation>
</comment>
<dbReference type="Gene3D" id="1.20.1330.10">
    <property type="entry name" value="f41 fragment of flagellin, N-terminal domain"/>
    <property type="match status" value="1"/>
</dbReference>
<sequence length="391" mass="40765">MSVINTNYLALVSQSHLQKSQSALGTAIERLSSGLRINSAKDDAAGFAIAERFLSNIRGLSQVARDTSDGVSLAQTAQGALSATNDSLQRMRELAVQAGNGTLSSADRQALQKEFDQLSGEVDRVAKSTAFNGQKLLDGSFSAATFQVGPSAGDNVTVGGMANTQVDSLGQSAYASAQVAVDAAKKDSLQADLAAGDVTLTITGADGKNYTSVMQQDSSLSADEALGKFVATVNQRSADTGVTAFLSQDGSSLEYRASVDPGQDPTNVAIAASGSNGFAASGQAQQTQGLRGIDLSSQAGAWEGLQRIDSAIDTVSRSRATLGTVQNRFESAIANISIQNENAVQSRGRMVDANFAKEISNQSRAMILQEMGFAMQAQANQSSRWTLALLR</sequence>
<reference evidence="6" key="1">
    <citation type="submission" date="2021-03" db="EMBL/GenBank/DDBJ databases">
        <title>Comamonas denitrificans.</title>
        <authorList>
            <person name="Finster K."/>
        </authorList>
    </citation>
    <scope>NUCLEOTIDE SEQUENCE</scope>
    <source>
        <strain evidence="6">MM2021_4</strain>
    </source>
</reference>
<evidence type="ECO:0000259" key="5">
    <source>
        <dbReference type="Pfam" id="PF00700"/>
    </source>
</evidence>
<comment type="caution">
    <text evidence="6">The sequence shown here is derived from an EMBL/GenBank/DDBJ whole genome shotgun (WGS) entry which is preliminary data.</text>
</comment>
<dbReference type="InterPro" id="IPR001492">
    <property type="entry name" value="Flagellin"/>
</dbReference>
<organism evidence="6 7">
    <name type="scientific">Comamonas denitrificans</name>
    <dbReference type="NCBI Taxonomy" id="117506"/>
    <lineage>
        <taxon>Bacteria</taxon>
        <taxon>Pseudomonadati</taxon>
        <taxon>Pseudomonadota</taxon>
        <taxon>Betaproteobacteria</taxon>
        <taxon>Burkholderiales</taxon>
        <taxon>Comamonadaceae</taxon>
        <taxon>Comamonas</taxon>
    </lineage>
</organism>
<keyword evidence="7" id="KW-1185">Reference proteome</keyword>
<dbReference type="PANTHER" id="PTHR42792">
    <property type="entry name" value="FLAGELLIN"/>
    <property type="match status" value="1"/>
</dbReference>
<dbReference type="GO" id="GO:0009288">
    <property type="term" value="C:bacterial-type flagellum"/>
    <property type="evidence" value="ECO:0007669"/>
    <property type="project" value="UniProtKB-SubCell"/>
</dbReference>
<keyword evidence="6" id="KW-0282">Flagellum</keyword>
<proteinExistence type="inferred from homology"/>
<accession>A0A939KAL6</accession>
<dbReference type="RefSeq" id="WP_207573998.1">
    <property type="nucleotide sequence ID" value="NZ_JAFNME010000002.1"/>
</dbReference>
<gene>
    <name evidence="6" type="ORF">J1777_01160</name>
</gene>
<dbReference type="Gene3D" id="6.10.10.10">
    <property type="entry name" value="Flagellar export chaperone, C-terminal domain"/>
    <property type="match status" value="1"/>
</dbReference>
<protein>
    <recommendedName>
        <fullName evidence="3">Flagellin</fullName>
    </recommendedName>
</protein>
<evidence type="ECO:0000313" key="6">
    <source>
        <dbReference type="EMBL" id="MBO1248447.1"/>
    </source>
</evidence>
<evidence type="ECO:0000313" key="7">
    <source>
        <dbReference type="Proteomes" id="UP000664731"/>
    </source>
</evidence>
<dbReference type="Pfam" id="PF00669">
    <property type="entry name" value="Flagellin_N"/>
    <property type="match status" value="1"/>
</dbReference>
<keyword evidence="6" id="KW-0969">Cilium</keyword>
<feature type="domain" description="Flagellin N-terminal" evidence="4">
    <location>
        <begin position="4"/>
        <end position="141"/>
    </location>
</feature>
<feature type="domain" description="Flagellin C-terminal" evidence="5">
    <location>
        <begin position="305"/>
        <end position="389"/>
    </location>
</feature>
<keyword evidence="6" id="KW-0966">Cell projection</keyword>
<dbReference type="InterPro" id="IPR001029">
    <property type="entry name" value="Flagellin_N"/>
</dbReference>
<dbReference type="Proteomes" id="UP000664731">
    <property type="component" value="Unassembled WGS sequence"/>
</dbReference>
<dbReference type="Gene3D" id="3.30.70.2120">
    <property type="match status" value="1"/>
</dbReference>
<evidence type="ECO:0000259" key="4">
    <source>
        <dbReference type="Pfam" id="PF00669"/>
    </source>
</evidence>
<dbReference type="PRINTS" id="PR00207">
    <property type="entry name" value="FLAGELLIN"/>
</dbReference>
<dbReference type="InterPro" id="IPR042187">
    <property type="entry name" value="Flagellin_C_sub2"/>
</dbReference>
<dbReference type="EMBL" id="JAFNME010000002">
    <property type="protein sequence ID" value="MBO1248447.1"/>
    <property type="molecule type" value="Genomic_DNA"/>
</dbReference>
<keyword evidence="2 3" id="KW-0975">Bacterial flagellum</keyword>
<dbReference type="AlphaFoldDB" id="A0A939KAL6"/>
<comment type="similarity">
    <text evidence="1 3">Belongs to the bacterial flagellin family.</text>
</comment>
<name>A0A939KAL6_9BURK</name>
<dbReference type="SUPFAM" id="SSF64518">
    <property type="entry name" value="Phase 1 flagellin"/>
    <property type="match status" value="1"/>
</dbReference>
<dbReference type="GO" id="GO:0005576">
    <property type="term" value="C:extracellular region"/>
    <property type="evidence" value="ECO:0007669"/>
    <property type="project" value="UniProtKB-SubCell"/>
</dbReference>
<evidence type="ECO:0000256" key="2">
    <source>
        <dbReference type="ARBA" id="ARBA00023143"/>
    </source>
</evidence>
<dbReference type="Pfam" id="PF00700">
    <property type="entry name" value="Flagellin_C"/>
    <property type="match status" value="1"/>
</dbReference>
<evidence type="ECO:0000256" key="1">
    <source>
        <dbReference type="ARBA" id="ARBA00005709"/>
    </source>
</evidence>
<comment type="function">
    <text evidence="3">Flagellin is the subunit protein which polymerizes to form the filaments of bacterial flagella.</text>
</comment>
<evidence type="ECO:0000256" key="3">
    <source>
        <dbReference type="RuleBase" id="RU362073"/>
    </source>
</evidence>
<dbReference type="PANTHER" id="PTHR42792:SF2">
    <property type="entry name" value="FLAGELLIN"/>
    <property type="match status" value="1"/>
</dbReference>